<evidence type="ECO:0000313" key="1">
    <source>
        <dbReference type="EMBL" id="CAG8577344.1"/>
    </source>
</evidence>
<sequence length="48" mass="5799">MANPFFYDQLLYCKIDTIINCLVKYNSLDILHFVLSVYEKQSFYLRKS</sequence>
<accession>A0A9N9BU58</accession>
<gene>
    <name evidence="1" type="ORF">FMOSSE_LOCUS7770</name>
</gene>
<protein>
    <submittedName>
        <fullName evidence="1">13226_t:CDS:1</fullName>
    </submittedName>
</protein>
<reference evidence="1" key="1">
    <citation type="submission" date="2021-06" db="EMBL/GenBank/DDBJ databases">
        <authorList>
            <person name="Kallberg Y."/>
            <person name="Tangrot J."/>
            <person name="Rosling A."/>
        </authorList>
    </citation>
    <scope>NUCLEOTIDE SEQUENCE</scope>
    <source>
        <strain evidence="1">87-6 pot B 2015</strain>
    </source>
</reference>
<organism evidence="1 2">
    <name type="scientific">Funneliformis mosseae</name>
    <name type="common">Endomycorrhizal fungus</name>
    <name type="synonym">Glomus mosseae</name>
    <dbReference type="NCBI Taxonomy" id="27381"/>
    <lineage>
        <taxon>Eukaryota</taxon>
        <taxon>Fungi</taxon>
        <taxon>Fungi incertae sedis</taxon>
        <taxon>Mucoromycota</taxon>
        <taxon>Glomeromycotina</taxon>
        <taxon>Glomeromycetes</taxon>
        <taxon>Glomerales</taxon>
        <taxon>Glomeraceae</taxon>
        <taxon>Funneliformis</taxon>
    </lineage>
</organism>
<comment type="caution">
    <text evidence="1">The sequence shown here is derived from an EMBL/GenBank/DDBJ whole genome shotgun (WGS) entry which is preliminary data.</text>
</comment>
<keyword evidence="2" id="KW-1185">Reference proteome</keyword>
<dbReference type="Proteomes" id="UP000789375">
    <property type="component" value="Unassembled WGS sequence"/>
</dbReference>
<evidence type="ECO:0000313" key="2">
    <source>
        <dbReference type="Proteomes" id="UP000789375"/>
    </source>
</evidence>
<name>A0A9N9BU58_FUNMO</name>
<dbReference type="EMBL" id="CAJVPP010001879">
    <property type="protein sequence ID" value="CAG8577344.1"/>
    <property type="molecule type" value="Genomic_DNA"/>
</dbReference>
<proteinExistence type="predicted"/>
<dbReference type="AlphaFoldDB" id="A0A9N9BU58"/>